<protein>
    <submittedName>
        <fullName evidence="2">Integrase catalytic region</fullName>
    </submittedName>
</protein>
<dbReference type="EMBL" id="FKJW01000005">
    <property type="protein sequence ID" value="SAJ97392.1"/>
    <property type="molecule type" value="Genomic_DNA"/>
</dbReference>
<organism evidence="2 3">
    <name type="scientific">Burkholderia multivorans</name>
    <dbReference type="NCBI Taxonomy" id="87883"/>
    <lineage>
        <taxon>Bacteria</taxon>
        <taxon>Pseudomonadati</taxon>
        <taxon>Pseudomonadota</taxon>
        <taxon>Betaproteobacteria</taxon>
        <taxon>Burkholderiales</taxon>
        <taxon>Burkholderiaceae</taxon>
        <taxon>Burkholderia</taxon>
        <taxon>Burkholderia cepacia complex</taxon>
    </lineage>
</organism>
<sequence>MAADESENRPLFSQRIVRGRAHDTSQWVTPDVGAMPDSRQALYFARKRAVELYLAGESPDSIKKATSLSAKQAYRLINERCLETHEDGREFGWRGLMPYVRMRPYRRTRRIHVDAYGGGAAGAMMVVLDAHPELKRNFDARILTIPRADRLAEIKRAKTRHHRWFLDELRALGYEIRDEWPFNTVSQGYYSIRRYVEKILLTSPKAMAHEAGGPDMVKKLTTGDGTNRPVSRFMQRVEMDAHKIDGRFCVLLPQIGGGFVEKMVHRLWVIVLIEVVSRAIIGYYFSLRREVSTDDVLRAIKASLNLWTLRQVTFSEEIYLPGAGLLSVLGPDYVGLCWDETSVDGALAETCQHVRRSLEDVVRSKLLDPSSSFSRRRSKDDRPFIETFFRRLAGRGFQRLSNTTGAKPQDKKGRNPDAVALTSRFQYEYAEEILDILIANYNRTPHQSIGYRTPLDYAAFLYRHSSSVMRHVAPDVVNSMFSVRKLCTVRGGASTGRRPYAEFFNATYSNEILGVRHDLVGSKIWVIAHKENDARIAMGSEINGTSLGILRAAPPWNGLPHSLGVRTAICQANRRGKFRVSPGMDPVEAFVHFSETQPKGKLPVHPAYLEARRILTAAAAELVGDSMLDGALKRAEVADVNKDTGKISSETSRSRLKDGKRKDAPLSLPPRRMASTRT</sequence>
<dbReference type="InterPro" id="IPR036397">
    <property type="entry name" value="RNaseH_sf"/>
</dbReference>
<gene>
    <name evidence="2" type="ORF">UA18_03572</name>
</gene>
<dbReference type="AlphaFoldDB" id="A0ABD7L7E5"/>
<name>A0ABD7L7E5_9BURK</name>
<feature type="region of interest" description="Disordered" evidence="1">
    <location>
        <begin position="640"/>
        <end position="678"/>
    </location>
</feature>
<evidence type="ECO:0000313" key="3">
    <source>
        <dbReference type="Proteomes" id="UP000196218"/>
    </source>
</evidence>
<comment type="caution">
    <text evidence="2">The sequence shown here is derived from an EMBL/GenBank/DDBJ whole genome shotgun (WGS) entry which is preliminary data.</text>
</comment>
<dbReference type="InterPro" id="IPR012337">
    <property type="entry name" value="RNaseH-like_sf"/>
</dbReference>
<proteinExistence type="predicted"/>
<reference evidence="2 3" key="1">
    <citation type="submission" date="2016-04" db="EMBL/GenBank/DDBJ databases">
        <authorList>
            <person name="Peeters C."/>
        </authorList>
    </citation>
    <scope>NUCLEOTIDE SEQUENCE [LARGE SCALE GENOMIC DNA]</scope>
    <source>
        <strain evidence="2">LMG 29311</strain>
    </source>
</reference>
<dbReference type="Gene3D" id="3.30.420.10">
    <property type="entry name" value="Ribonuclease H-like superfamily/Ribonuclease H"/>
    <property type="match status" value="1"/>
</dbReference>
<feature type="compositionally biased region" description="Basic and acidic residues" evidence="1">
    <location>
        <begin position="652"/>
        <end position="664"/>
    </location>
</feature>
<dbReference type="SUPFAM" id="SSF53098">
    <property type="entry name" value="Ribonuclease H-like"/>
    <property type="match status" value="1"/>
</dbReference>
<evidence type="ECO:0000256" key="1">
    <source>
        <dbReference type="SAM" id="MobiDB-lite"/>
    </source>
</evidence>
<dbReference type="RefSeq" id="WP_088926366.1">
    <property type="nucleotide sequence ID" value="NZ_CADFGW010000001.1"/>
</dbReference>
<accession>A0ABD7L7E5</accession>
<dbReference type="Proteomes" id="UP000196218">
    <property type="component" value="Unassembled WGS sequence"/>
</dbReference>
<evidence type="ECO:0000313" key="2">
    <source>
        <dbReference type="EMBL" id="SAJ97392.1"/>
    </source>
</evidence>